<dbReference type="Ensembl" id="ENSSLUT00000036383.1">
    <property type="protein sequence ID" value="ENSSLUP00000035287.1"/>
    <property type="gene ID" value="ENSSLUG00000015684.1"/>
</dbReference>
<dbReference type="GO" id="GO:0005813">
    <property type="term" value="C:centrosome"/>
    <property type="evidence" value="ECO:0007669"/>
    <property type="project" value="InterPro"/>
</dbReference>
<feature type="domain" description="Rotatin N-terminal" evidence="2">
    <location>
        <begin position="16"/>
        <end position="112"/>
    </location>
</feature>
<dbReference type="GO" id="GO:0010457">
    <property type="term" value="P:centriole-centriole cohesion"/>
    <property type="evidence" value="ECO:0007669"/>
    <property type="project" value="TreeGrafter"/>
</dbReference>
<dbReference type="InterPro" id="IPR011989">
    <property type="entry name" value="ARM-like"/>
</dbReference>
<sequence>MELSPLIKKIGHSLMEIRVRALKSIICKLDHSLISVSDIVQEKMLFVYLLEWFNFPEVPMQEEVLELLSTLSEHPSAAQMLRDVGAVDFLTQLSPNVEPRLRAVIDGTLDQLFQLPELLPTPTVVPPEEHFPQMGYFHKSMPSQTDVPPQKISVRCLKFSVFPWLSLTNTDRHILSSNESSLRSSNPNLVRSTCELLCDVIMQDFPAEIFLQRPSIVKSLLSLLRLGSGKGEASYLHLQALSCLRQLCVGLRRRLRFHQDPSFYSTKQDPVSQNSSFSYSQEVRGTQRSQASSPGAECSPRPSVVGRAGQRARGDGQDGDAASTSGSSHRGGAAVQGPGQTQSPADVANLELPDLGVEDILELQLQQLTLAQFTVAIMEHAIPLLKTGRICMELLEDILSYHRSYSADTPHSCQVHHRMAYTGTAIFTIKLLQTILPPEKASDNLPENTATAIFHLCLDTSLGSSLPSIQETAVAYLEQVNSDSHDLYRRVTRAALWMESTCNFLKETKAEGEKNWLELLELADQAIDGLPFHQHLPIIKECVHICSYLWKFDQPSPLLQTESQKLLLKLLSHPSPPVKTETYECTLNLVKDCLGIQNVSRQEPAACGGVKFLIHHRVLYEISAFGLQDSAEKVNVAAKDILLFLLKGRLMMTASTWDRFNEALYPVMPILQGYAGTDESLGNCVLLISDMSDVARDRVFPSTAQLKAALRLLFTKQPTVRIAAVQQILPHLTSDDVADTARPDLDQPLISSIPSLFCLRNPLDITLDTRNKSVLKVESVEKLFCILSSDTVDISLRRSVAEQLSVVLQDTTMHPVLKILGITDKVISFIMGSVNGNKSLDCLLEPCVCILRKLVYADPSLRHSLAHRNLLLLTLLRASLVLKENKGNGNEIAVLMSLLLFDEIASIEIWSDKSNTDVTLAPFSLPLSVIRRYNIPFQAATHHAVSPYCCVLPPSSDLLTLAPACQALQVAWNTAWYSGIDNLLKELHGTSTHVTEFHSNLKLSEAQVLSLQAVHLPTALQDCIKAIVTAAGHSSVTSALSRLSLYLLIERLALPHIPNHSCRDTLHSLSWQAAVTRFLQVCPACVEDERLLVGIVAFLNAYFKQIHTETASDPEDKDLRWILELLLNQETPSLLNLLLGVETQTSTPSPGEPDELKTRVSRRLQKELTRFFNILLLRLAQTTDRLCLALAGPFKSQLAVRLLQSLRVSDAPRFYGLPSLERTLQGMVSLTAQPGWSSHCSDLEPILLCSKYLSGLLEVISSFYVEWGGNSMSFMGKGVTKNAVICLLHLSHEMMKSVNRSAEEASASQLGLAWLIPLWVDRDQEVRFASLGLGAALSSVPSGCQALCASCQNISGGLWGTLLNILLDQQESSMVRREAAFILQNLLVMPMPANAEEAKDSHWQHPCVHDEVSGVSLVGLPALQALLYHCQYFQHVALSATKCYRGRYTFHPQPGADSENSLWFWRCDPPAPTMDSSRPSSSLSTSSTVVSNCVNHWGGVSISCLLMYLTGQSDTDTSNSLASQDSRQGEPSDVEPVVMVTPDLMTAHCGLLTNLLAILPDFTLTAIRHNQLLQALNCLFTEMFNLCVALCHQICDSLFPFSDAGTRDMVCVCWSDVFMLLATVVRRDSSAAYPSVSAALGRRWRTFAGTPILCSVDVTTSNPKRATALSDIVNGPSASQLCELLLQSFDKRSLQDPLKKQTARALMTLLACSPTAQNYAAKAGLIDSCVEQMKRTHSQLHLESVRPSKASHRRKVSRDWLEISSLSILRSALYHNDECKVVATDARLTLALYALWPWLLLDDPIMEAVLELLCVYTANCTTACSCVCGGGPGVALGSKGTPSNSLMHSVMKLASGVAADNSPVQKLAFCLLANLAMSRDCRGLLQKNNFLQAFLSVPMPKAGGVKTTSIGCGSGSLLGLWLRLLVSLSFAEDGQQSILRVTGALELLADLAPHRRHALLTLHNLCFCPANKPHVITNDKAMKVLLSCLNSKEMETRSMGASALWALLHNNQRAKTTLKCPSVRLRIEEARTISKKGMHLFTLMKTYQHLP</sequence>
<dbReference type="PANTHER" id="PTHR31691:SF1">
    <property type="entry name" value="ROTATIN"/>
    <property type="match status" value="1"/>
</dbReference>
<accession>A0A8C9Z638</accession>
<name>A0A8C9Z638_SANLU</name>
<dbReference type="GO" id="GO:0036064">
    <property type="term" value="C:ciliary basal body"/>
    <property type="evidence" value="ECO:0007669"/>
    <property type="project" value="InterPro"/>
</dbReference>
<dbReference type="SUPFAM" id="SSF48371">
    <property type="entry name" value="ARM repeat"/>
    <property type="match status" value="2"/>
</dbReference>
<reference evidence="3" key="1">
    <citation type="submission" date="2025-08" db="UniProtKB">
        <authorList>
            <consortium name="Ensembl"/>
        </authorList>
    </citation>
    <scope>IDENTIFICATION</scope>
</reference>
<dbReference type="InterPro" id="IPR029249">
    <property type="entry name" value="Rotatin_N"/>
</dbReference>
<dbReference type="GO" id="GO:0005814">
    <property type="term" value="C:centriole"/>
    <property type="evidence" value="ECO:0007669"/>
    <property type="project" value="TreeGrafter"/>
</dbReference>
<feature type="compositionally biased region" description="Polar residues" evidence="1">
    <location>
        <begin position="263"/>
        <end position="293"/>
    </location>
</feature>
<evidence type="ECO:0000313" key="3">
    <source>
        <dbReference type="Ensembl" id="ENSSLUP00000035287.1"/>
    </source>
</evidence>
<protein>
    <submittedName>
        <fullName evidence="3">Rotatin</fullName>
    </submittedName>
</protein>
<dbReference type="GO" id="GO:0007099">
    <property type="term" value="P:centriole replication"/>
    <property type="evidence" value="ECO:0007669"/>
    <property type="project" value="TreeGrafter"/>
</dbReference>
<keyword evidence="4" id="KW-1185">Reference proteome</keyword>
<dbReference type="Gene3D" id="1.25.10.10">
    <property type="entry name" value="Leucine-rich Repeat Variant"/>
    <property type="match status" value="2"/>
</dbReference>
<evidence type="ECO:0000313" key="4">
    <source>
        <dbReference type="Proteomes" id="UP000694568"/>
    </source>
</evidence>
<dbReference type="InterPro" id="IPR016024">
    <property type="entry name" value="ARM-type_fold"/>
</dbReference>
<organism evidence="3 4">
    <name type="scientific">Sander lucioperca</name>
    <name type="common">Pike-perch</name>
    <name type="synonym">Perca lucioperca</name>
    <dbReference type="NCBI Taxonomy" id="283035"/>
    <lineage>
        <taxon>Eukaryota</taxon>
        <taxon>Metazoa</taxon>
        <taxon>Chordata</taxon>
        <taxon>Craniata</taxon>
        <taxon>Vertebrata</taxon>
        <taxon>Euteleostomi</taxon>
        <taxon>Actinopterygii</taxon>
        <taxon>Neopterygii</taxon>
        <taxon>Teleostei</taxon>
        <taxon>Neoteleostei</taxon>
        <taxon>Acanthomorphata</taxon>
        <taxon>Eupercaria</taxon>
        <taxon>Perciformes</taxon>
        <taxon>Percoidei</taxon>
        <taxon>Percidae</taxon>
        <taxon>Luciopercinae</taxon>
        <taxon>Sander</taxon>
    </lineage>
</organism>
<feature type="region of interest" description="Disordered" evidence="1">
    <location>
        <begin position="263"/>
        <end position="346"/>
    </location>
</feature>
<dbReference type="GeneTree" id="ENSGT00640000091535"/>
<evidence type="ECO:0000256" key="1">
    <source>
        <dbReference type="SAM" id="MobiDB-lite"/>
    </source>
</evidence>
<dbReference type="Proteomes" id="UP000694568">
    <property type="component" value="Unplaced"/>
</dbReference>
<gene>
    <name evidence="3" type="primary">rttn</name>
</gene>
<evidence type="ECO:0000259" key="2">
    <source>
        <dbReference type="Pfam" id="PF14726"/>
    </source>
</evidence>
<dbReference type="PANTHER" id="PTHR31691">
    <property type="entry name" value="ROTATIN"/>
    <property type="match status" value="1"/>
</dbReference>
<proteinExistence type="predicted"/>
<dbReference type="GO" id="GO:0032053">
    <property type="term" value="P:ciliary basal body organization"/>
    <property type="evidence" value="ECO:0007669"/>
    <property type="project" value="TreeGrafter"/>
</dbReference>
<dbReference type="InterPro" id="IPR030791">
    <property type="entry name" value="Rotatin"/>
</dbReference>
<dbReference type="Pfam" id="PF14726">
    <property type="entry name" value="RTTN_N"/>
    <property type="match status" value="1"/>
</dbReference>
<reference evidence="3" key="2">
    <citation type="submission" date="2025-09" db="UniProtKB">
        <authorList>
            <consortium name="Ensembl"/>
        </authorList>
    </citation>
    <scope>IDENTIFICATION</scope>
</reference>